<reference evidence="1 2" key="1">
    <citation type="submission" date="2019-03" db="EMBL/GenBank/DDBJ databases">
        <title>Primorskyibacter sp. SS33 isolated from sediments.</title>
        <authorList>
            <person name="Xunke S."/>
        </authorList>
    </citation>
    <scope>NUCLEOTIDE SEQUENCE [LARGE SCALE GENOMIC DNA]</scope>
    <source>
        <strain evidence="1 2">SS33</strain>
    </source>
</reference>
<gene>
    <name evidence="1" type="ORF">E2L08_06265</name>
</gene>
<accession>A0A4R6AIR6</accession>
<comment type="caution">
    <text evidence="1">The sequence shown here is derived from an EMBL/GenBank/DDBJ whole genome shotgun (WGS) entry which is preliminary data.</text>
</comment>
<dbReference type="AlphaFoldDB" id="A0A4R6AIR6"/>
<organism evidence="1 2">
    <name type="scientific">Palleronia sediminis</name>
    <dbReference type="NCBI Taxonomy" id="2547833"/>
    <lineage>
        <taxon>Bacteria</taxon>
        <taxon>Pseudomonadati</taxon>
        <taxon>Pseudomonadota</taxon>
        <taxon>Alphaproteobacteria</taxon>
        <taxon>Rhodobacterales</taxon>
        <taxon>Roseobacteraceae</taxon>
        <taxon>Palleronia</taxon>
    </lineage>
</organism>
<dbReference type="RefSeq" id="WP_168771066.1">
    <property type="nucleotide sequence ID" value="NZ_SNAA01000005.1"/>
</dbReference>
<dbReference type="Proteomes" id="UP000295701">
    <property type="component" value="Unassembled WGS sequence"/>
</dbReference>
<keyword evidence="2" id="KW-1185">Reference proteome</keyword>
<evidence type="ECO:0000313" key="2">
    <source>
        <dbReference type="Proteomes" id="UP000295701"/>
    </source>
</evidence>
<protein>
    <submittedName>
        <fullName evidence="1">Uncharacterized protein</fullName>
    </submittedName>
</protein>
<proteinExistence type="predicted"/>
<sequence>MIRDGEVHRPIEVSPDANGLAFLPDEQASYVNNSDGKQIAPMMWIPMGPPLTNGSSLISVRMTA</sequence>
<evidence type="ECO:0000313" key="1">
    <source>
        <dbReference type="EMBL" id="TDL81273.1"/>
    </source>
</evidence>
<name>A0A4R6AIR6_9RHOB</name>
<dbReference type="EMBL" id="SNAA01000005">
    <property type="protein sequence ID" value="TDL81273.1"/>
    <property type="molecule type" value="Genomic_DNA"/>
</dbReference>